<keyword evidence="6" id="KW-1185">Reference proteome</keyword>
<dbReference type="InterPro" id="IPR033803">
    <property type="entry name" value="CBD-like_Golvesin-Xly"/>
</dbReference>
<dbReference type="Proteomes" id="UP000244240">
    <property type="component" value="Unassembled WGS sequence"/>
</dbReference>
<dbReference type="RefSeq" id="WP_108025737.1">
    <property type="nucleotide sequence ID" value="NZ_QBKR01000028.1"/>
</dbReference>
<evidence type="ECO:0000259" key="4">
    <source>
        <dbReference type="SMART" id="SM00701"/>
    </source>
</evidence>
<evidence type="ECO:0000256" key="2">
    <source>
        <dbReference type="SAM" id="SignalP"/>
    </source>
</evidence>
<dbReference type="Pfam" id="PF25275">
    <property type="entry name" value="Golvesin_C"/>
    <property type="match status" value="2"/>
</dbReference>
<sequence>MRRWWKVGVGVGLLTLLMMAPVPVTGEQTPKMNVTHEEVRHGKKADFAKGKLKEVVVGQAGKKDVLTLKGKEKGVYTSPVIESKEPFTDVGAHWRDLTAKKDKHTHDLIRVEVRASKDKSEWTKWVPFQVSHSGPEHQKTKETMADLIYGLEGKYVQYRVTLNPEQGIQPSVTDMEMILLTNHQEAEAAVRKTKTVALGSLLVNKAQAAIAKPEIVSRAEWGADESYRYVNGEEDWPREYRDVTHMVVHHTAGANNDPDPVGTMQDIYYYHAKVNNWGDIGYNAVIGSDGRIYEGRHGKDGEVLTEGVVGAHARGYNYHSTGIALMGTYSSTSIPSHMYDSLIDYLSYFADKFHIDPHATDTMVRDYDTSYPEEEEVETLTGHGMLARESTECPGALTKERMPEIRDDVQARLDADQAAPIIVDNTDGNASKVGSWATGSYGDFYGSNYEWSSAGGSDSFTWNFDILWSGSYKVSVMYSQGSNRATDAPFTVHHANGTTTKEINQETNGGTWVSLGTYTFDVGTGKVVLTDNANDLVVADAIKVEKVNPVTVTVDNSETAKTSHTGTWNTSTNVSGYYGSNYQPNYKGSGADTFTWNLNSPETGSYQVYVHYTVAYDRATNAPYTVHHSGGTTTKRVNQQTHHSTWVSIGTYNFNAGQGKIVLSDHADGYVIADAVRIVKQ</sequence>
<reference evidence="5 6" key="1">
    <citation type="submission" date="2018-04" db="EMBL/GenBank/DDBJ databases">
        <title>Genomic Encyclopedia of Archaeal and Bacterial Type Strains, Phase II (KMG-II): from individual species to whole genera.</title>
        <authorList>
            <person name="Goeker M."/>
        </authorList>
    </citation>
    <scope>NUCLEOTIDE SEQUENCE [LARGE SCALE GENOMIC DNA]</scope>
    <source>
        <strain evidence="5 6">DSM 45787</strain>
    </source>
</reference>
<dbReference type="CDD" id="cd06583">
    <property type="entry name" value="PGRP"/>
    <property type="match status" value="1"/>
</dbReference>
<dbReference type="GO" id="GO:0008745">
    <property type="term" value="F:N-acetylmuramoyl-L-alanine amidase activity"/>
    <property type="evidence" value="ECO:0007669"/>
    <property type="project" value="InterPro"/>
</dbReference>
<feature type="signal peptide" evidence="2">
    <location>
        <begin position="1"/>
        <end position="26"/>
    </location>
</feature>
<dbReference type="InterPro" id="IPR036505">
    <property type="entry name" value="Amidase/PGRP_sf"/>
</dbReference>
<dbReference type="InterPro" id="IPR015510">
    <property type="entry name" value="PGRP"/>
</dbReference>
<accession>A0A2T6BC59</accession>
<proteinExistence type="inferred from homology"/>
<keyword evidence="2" id="KW-0732">Signal</keyword>
<dbReference type="GO" id="GO:0009253">
    <property type="term" value="P:peptidoglycan catabolic process"/>
    <property type="evidence" value="ECO:0007669"/>
    <property type="project" value="InterPro"/>
</dbReference>
<dbReference type="SMART" id="SM00644">
    <property type="entry name" value="Ami_2"/>
    <property type="match status" value="1"/>
</dbReference>
<gene>
    <name evidence="5" type="ORF">C8P63_12810</name>
</gene>
<comment type="caution">
    <text evidence="5">The sequence shown here is derived from an EMBL/GenBank/DDBJ whole genome shotgun (WGS) entry which is preliminary data.</text>
</comment>
<dbReference type="PANTHER" id="PTHR11022">
    <property type="entry name" value="PEPTIDOGLYCAN RECOGNITION PROTEIN"/>
    <property type="match status" value="1"/>
</dbReference>
<dbReference type="EMBL" id="QBKR01000028">
    <property type="protein sequence ID" value="PTX53649.1"/>
    <property type="molecule type" value="Genomic_DNA"/>
</dbReference>
<protein>
    <submittedName>
        <fullName evidence="5">N-acetylmuramoyl-L-alanine amidase</fullName>
    </submittedName>
</protein>
<dbReference type="Gene3D" id="2.60.120.260">
    <property type="entry name" value="Galactose-binding domain-like"/>
    <property type="match status" value="2"/>
</dbReference>
<organism evidence="5 6">
    <name type="scientific">Melghirimyces profundicolus</name>
    <dbReference type="NCBI Taxonomy" id="1242148"/>
    <lineage>
        <taxon>Bacteria</taxon>
        <taxon>Bacillati</taxon>
        <taxon>Bacillota</taxon>
        <taxon>Bacilli</taxon>
        <taxon>Bacillales</taxon>
        <taxon>Thermoactinomycetaceae</taxon>
        <taxon>Melghirimyces</taxon>
    </lineage>
</organism>
<dbReference type="Pfam" id="PF01510">
    <property type="entry name" value="Amidase_2"/>
    <property type="match status" value="1"/>
</dbReference>
<dbReference type="InterPro" id="IPR006619">
    <property type="entry name" value="PGRP_domain_met/bac"/>
</dbReference>
<evidence type="ECO:0000259" key="3">
    <source>
        <dbReference type="SMART" id="SM00644"/>
    </source>
</evidence>
<evidence type="ECO:0000256" key="1">
    <source>
        <dbReference type="ARBA" id="ARBA00007553"/>
    </source>
</evidence>
<dbReference type="CDD" id="cd14488">
    <property type="entry name" value="CBM6-CBM35-CBM36_like_2"/>
    <property type="match status" value="1"/>
</dbReference>
<dbReference type="InterPro" id="IPR002502">
    <property type="entry name" value="Amidase_domain"/>
</dbReference>
<dbReference type="PANTHER" id="PTHR11022:SF41">
    <property type="entry name" value="PEPTIDOGLYCAN-RECOGNITION PROTEIN LC-RELATED"/>
    <property type="match status" value="1"/>
</dbReference>
<name>A0A2T6BC59_9BACL</name>
<dbReference type="SUPFAM" id="SSF55846">
    <property type="entry name" value="N-acetylmuramoyl-L-alanine amidase-like"/>
    <property type="match status" value="1"/>
</dbReference>
<dbReference type="OrthoDB" id="9812621at2"/>
<feature type="domain" description="N-acetylmuramoyl-L-alanine amidase" evidence="3">
    <location>
        <begin position="231"/>
        <end position="395"/>
    </location>
</feature>
<evidence type="ECO:0000313" key="5">
    <source>
        <dbReference type="EMBL" id="PTX53649.1"/>
    </source>
</evidence>
<dbReference type="AlphaFoldDB" id="A0A2T6BC59"/>
<dbReference type="SMART" id="SM00701">
    <property type="entry name" value="PGRP"/>
    <property type="match status" value="1"/>
</dbReference>
<comment type="similarity">
    <text evidence="1">Belongs to the N-acetylmuramoyl-L-alanine amidase 2 family.</text>
</comment>
<evidence type="ECO:0000313" key="6">
    <source>
        <dbReference type="Proteomes" id="UP000244240"/>
    </source>
</evidence>
<dbReference type="GO" id="GO:0008270">
    <property type="term" value="F:zinc ion binding"/>
    <property type="evidence" value="ECO:0007669"/>
    <property type="project" value="InterPro"/>
</dbReference>
<feature type="domain" description="Peptidoglycan recognition protein family" evidence="4">
    <location>
        <begin position="213"/>
        <end position="368"/>
    </location>
</feature>
<feature type="chain" id="PRO_5015518331" evidence="2">
    <location>
        <begin position="27"/>
        <end position="681"/>
    </location>
</feature>
<dbReference type="Gene3D" id="3.40.80.10">
    <property type="entry name" value="Peptidoglycan recognition protein-like"/>
    <property type="match status" value="1"/>
</dbReference>